<dbReference type="GO" id="GO:0008168">
    <property type="term" value="F:methyltransferase activity"/>
    <property type="evidence" value="ECO:0007669"/>
    <property type="project" value="UniProtKB-KW"/>
</dbReference>
<evidence type="ECO:0000313" key="2">
    <source>
        <dbReference type="Proteomes" id="UP001234216"/>
    </source>
</evidence>
<protein>
    <submittedName>
        <fullName evidence="1">2-polyprenyl-3-methyl-5-hydroxy-6-metoxy-1, 4-benzoquinol methylase</fullName>
    </submittedName>
</protein>
<dbReference type="Proteomes" id="UP001234216">
    <property type="component" value="Unassembled WGS sequence"/>
</dbReference>
<gene>
    <name evidence="1" type="ORF">QFZ22_004954</name>
</gene>
<sequence>MSDSAFPTQRIGSSRRVLSAPVVADRDALLLSLCARRRVLHIGCADSPLSAHKLNNGSLLHAKLLKEASVVHGVDIDRDSVDLLRRHLGGEYSVADVADPLARANLVKFNPDVVLAGDVIEHVRDAASFLRGIAALMREVSNDVELILSTPNGLSVKTAVNTLVGLEIIHPDHVSVFTPASLGRLVSDCGLSPRSRFFYHVDAGNSLRARAYNTVARVAARLRPAFSEGQVLVCQAVA</sequence>
<proteinExistence type="predicted"/>
<dbReference type="Gene3D" id="3.40.50.150">
    <property type="entry name" value="Vaccinia Virus protein VP39"/>
    <property type="match status" value="1"/>
</dbReference>
<dbReference type="Pfam" id="PF13489">
    <property type="entry name" value="Methyltransf_23"/>
    <property type="match status" value="1"/>
</dbReference>
<organism evidence="1 2">
    <name type="scientific">Streptomyces canus</name>
    <dbReference type="NCBI Taxonomy" id="58343"/>
    <lineage>
        <taxon>Bacteria</taxon>
        <taxon>Bacillati</taxon>
        <taxon>Actinomycetota</taxon>
        <taxon>Actinomycetes</taxon>
        <taxon>Kitasatosporales</taxon>
        <taxon>Streptomycetaceae</taxon>
        <taxon>Streptomyces</taxon>
        <taxon>Streptomyces aurantiacus group</taxon>
    </lineage>
</organism>
<accession>A0AAW8FGZ8</accession>
<evidence type="ECO:0000313" key="1">
    <source>
        <dbReference type="EMBL" id="MDQ0908969.1"/>
    </source>
</evidence>
<dbReference type="SUPFAM" id="SSF53335">
    <property type="entry name" value="S-adenosyl-L-methionine-dependent methyltransferases"/>
    <property type="match status" value="1"/>
</dbReference>
<keyword evidence="1" id="KW-0808">Transferase</keyword>
<comment type="caution">
    <text evidence="1">The sequence shown here is derived from an EMBL/GenBank/DDBJ whole genome shotgun (WGS) entry which is preliminary data.</text>
</comment>
<dbReference type="InterPro" id="IPR029063">
    <property type="entry name" value="SAM-dependent_MTases_sf"/>
</dbReference>
<dbReference type="GO" id="GO:0032259">
    <property type="term" value="P:methylation"/>
    <property type="evidence" value="ECO:0007669"/>
    <property type="project" value="UniProtKB-KW"/>
</dbReference>
<keyword evidence="1" id="KW-0489">Methyltransferase</keyword>
<name>A0AAW8FGZ8_9ACTN</name>
<dbReference type="EMBL" id="JAUSZV010000005">
    <property type="protein sequence ID" value="MDQ0908969.1"/>
    <property type="molecule type" value="Genomic_DNA"/>
</dbReference>
<dbReference type="RefSeq" id="WP_306978591.1">
    <property type="nucleotide sequence ID" value="NZ_JAUSZV010000005.1"/>
</dbReference>
<reference evidence="1" key="1">
    <citation type="submission" date="2023-07" db="EMBL/GenBank/DDBJ databases">
        <title>Comparative genomics of wheat-associated soil bacteria to identify genetic determinants of phenazine resistance.</title>
        <authorList>
            <person name="Mouncey N."/>
        </authorList>
    </citation>
    <scope>NUCLEOTIDE SEQUENCE</scope>
    <source>
        <strain evidence="1">V4I22</strain>
    </source>
</reference>
<dbReference type="AlphaFoldDB" id="A0AAW8FGZ8"/>